<dbReference type="AlphaFoldDB" id="A0A9E8LS59"/>
<evidence type="ECO:0000256" key="8">
    <source>
        <dbReference type="HAMAP-Rule" id="MF_01518"/>
    </source>
</evidence>
<accession>A0A9E8LS59</accession>
<dbReference type="FunFam" id="3.20.20.140:FF:000016">
    <property type="entry name" value="Adenine deaminase"/>
    <property type="match status" value="1"/>
</dbReference>
<dbReference type="CDD" id="cd01295">
    <property type="entry name" value="AdeC"/>
    <property type="match status" value="1"/>
</dbReference>
<evidence type="ECO:0000259" key="9">
    <source>
        <dbReference type="Pfam" id="PF01979"/>
    </source>
</evidence>
<dbReference type="InterPro" id="IPR026912">
    <property type="entry name" value="Adenine_deam_C"/>
</dbReference>
<reference evidence="11" key="1">
    <citation type="submission" date="2022-09" db="EMBL/GenBank/DDBJ databases">
        <title>Complete Genomes of Fervidibacillus albus and Fervidibacillus halotolerans isolated from tidal flat sediments.</title>
        <authorList>
            <person name="Kwon K.K."/>
            <person name="Yang S.-H."/>
            <person name="Park M.J."/>
            <person name="Oh H.-M."/>
        </authorList>
    </citation>
    <scope>NUCLEOTIDE SEQUENCE</scope>
    <source>
        <strain evidence="11">MEBiC13591</strain>
    </source>
</reference>
<comment type="cofactor">
    <cofactor evidence="1 8">
        <name>Mn(2+)</name>
        <dbReference type="ChEBI" id="CHEBI:29035"/>
    </cofactor>
</comment>
<dbReference type="Gene3D" id="3.20.20.140">
    <property type="entry name" value="Metal-dependent hydrolases"/>
    <property type="match status" value="1"/>
</dbReference>
<dbReference type="InterPro" id="IPR006679">
    <property type="entry name" value="Adenine_deam"/>
</dbReference>
<dbReference type="EC" id="3.5.4.2" evidence="3 8"/>
<dbReference type="InterPro" id="IPR011059">
    <property type="entry name" value="Metal-dep_hydrolase_composite"/>
</dbReference>
<dbReference type="NCBIfam" id="TIGR01178">
    <property type="entry name" value="ade"/>
    <property type="match status" value="1"/>
</dbReference>
<gene>
    <name evidence="8 11" type="primary">ade</name>
    <name evidence="11" type="ORF">OE104_07920</name>
</gene>
<sequence length="581" mass="63699">MNMNKNHLRKRIQVASKQIPADIVIKNGKIVDVFNLEIIHGDIAISDGVICGIGKYEGKTVMDVKDKFVVPGFIDSHVHIESSMVTPNEFAKVVLPHGVTTVICDPHEIANVKGSKGISFMLEDSENLDLDVYCMLPSSVPATPFENAGAVLNDEELKPFYNHPRVLGLAEVMDYPGVQNLDDRMIDKLLSASPYRIDGHGAGLGAEEMNVYRVAGIQTDHECVTKEQMKDRLARGMYVMIRQGSVAKNLPDLIGVVNEKNSHRCLFCTDDKHLDDLIEEGSIDHNIRLSIKHGLDPLIAIQMATINAAQCYGLSQKGAIAPGFTADLLIVDNLKSLTIEKVLKAGKFVAENGKYLGVKTTENQTKLATNSIHLAKNEITKERLAIQVKKNQAAHVIEVIPNQIETVKRIISVPTEGEYFIPSVEKDLAKLALFERHKNTGNIGLAIVKGLGLTNGAIATTVAHDSHNLIVAGTNDEDMIYAIQKMQEIGGGLVVVRDGKTIASLPLMIGGLMSDQKYETVANQLDEVNRALFEVSKHRHFNLFLTLSFLSLPVIPELKITDLGLFDATTFQHIAIAADKK</sequence>
<dbReference type="Pfam" id="PF01979">
    <property type="entry name" value="Amidohydro_1"/>
    <property type="match status" value="1"/>
</dbReference>
<evidence type="ECO:0000256" key="6">
    <source>
        <dbReference type="ARBA" id="ARBA00047720"/>
    </source>
</evidence>
<evidence type="ECO:0000256" key="5">
    <source>
        <dbReference type="ARBA" id="ARBA00023211"/>
    </source>
</evidence>
<dbReference type="SUPFAM" id="SSF51556">
    <property type="entry name" value="Metallo-dependent hydrolases"/>
    <property type="match status" value="1"/>
</dbReference>
<evidence type="ECO:0000313" key="12">
    <source>
        <dbReference type="Proteomes" id="UP001164718"/>
    </source>
</evidence>
<evidence type="ECO:0000259" key="10">
    <source>
        <dbReference type="Pfam" id="PF13382"/>
    </source>
</evidence>
<name>A0A9E8LS59_9BACI</name>
<organism evidence="11 12">
    <name type="scientific">Fervidibacillus albus</name>
    <dbReference type="NCBI Taxonomy" id="2980026"/>
    <lineage>
        <taxon>Bacteria</taxon>
        <taxon>Bacillati</taxon>
        <taxon>Bacillota</taxon>
        <taxon>Bacilli</taxon>
        <taxon>Bacillales</taxon>
        <taxon>Bacillaceae</taxon>
        <taxon>Fervidibacillus</taxon>
    </lineage>
</organism>
<dbReference type="RefSeq" id="WP_275416351.1">
    <property type="nucleotide sequence ID" value="NZ_CP106878.1"/>
</dbReference>
<evidence type="ECO:0000313" key="11">
    <source>
        <dbReference type="EMBL" id="WAA08573.1"/>
    </source>
</evidence>
<dbReference type="Proteomes" id="UP001164718">
    <property type="component" value="Chromosome"/>
</dbReference>
<dbReference type="Gene3D" id="2.30.40.10">
    <property type="entry name" value="Urease, subunit C, domain 1"/>
    <property type="match status" value="1"/>
</dbReference>
<evidence type="ECO:0000256" key="3">
    <source>
        <dbReference type="ARBA" id="ARBA00012782"/>
    </source>
</evidence>
<evidence type="ECO:0000256" key="7">
    <source>
        <dbReference type="ARBA" id="ARBA00069718"/>
    </source>
</evidence>
<evidence type="ECO:0000256" key="2">
    <source>
        <dbReference type="ARBA" id="ARBA00006773"/>
    </source>
</evidence>
<dbReference type="InterPro" id="IPR006680">
    <property type="entry name" value="Amidohydro-rel"/>
</dbReference>
<dbReference type="PANTHER" id="PTHR11113:SF2">
    <property type="entry name" value="ADENINE DEAMINASE"/>
    <property type="match status" value="1"/>
</dbReference>
<dbReference type="PANTHER" id="PTHR11113">
    <property type="entry name" value="N-ACETYLGLUCOSAMINE-6-PHOSPHATE DEACETYLASE"/>
    <property type="match status" value="1"/>
</dbReference>
<dbReference type="KEGG" id="faf:OE104_07920"/>
<dbReference type="InterPro" id="IPR032466">
    <property type="entry name" value="Metal_Hydrolase"/>
</dbReference>
<keyword evidence="5 8" id="KW-0464">Manganese</keyword>
<comment type="catalytic activity">
    <reaction evidence="6 8">
        <text>adenine + H2O + H(+) = hypoxanthine + NH4(+)</text>
        <dbReference type="Rhea" id="RHEA:23688"/>
        <dbReference type="ChEBI" id="CHEBI:15377"/>
        <dbReference type="ChEBI" id="CHEBI:15378"/>
        <dbReference type="ChEBI" id="CHEBI:16708"/>
        <dbReference type="ChEBI" id="CHEBI:17368"/>
        <dbReference type="ChEBI" id="CHEBI:28938"/>
        <dbReference type="EC" id="3.5.4.2"/>
    </reaction>
</comment>
<comment type="similarity">
    <text evidence="2 8">Belongs to the metallo-dependent hydrolases superfamily. Adenine deaminase family.</text>
</comment>
<keyword evidence="4 8" id="KW-0378">Hydrolase</keyword>
<dbReference type="SUPFAM" id="SSF51338">
    <property type="entry name" value="Composite domain of metallo-dependent hydrolases"/>
    <property type="match status" value="1"/>
</dbReference>
<dbReference type="EMBL" id="CP106878">
    <property type="protein sequence ID" value="WAA08573.1"/>
    <property type="molecule type" value="Genomic_DNA"/>
</dbReference>
<evidence type="ECO:0000256" key="4">
    <source>
        <dbReference type="ARBA" id="ARBA00022801"/>
    </source>
</evidence>
<dbReference type="Pfam" id="PF13382">
    <property type="entry name" value="Adenine_deam_C"/>
    <property type="match status" value="1"/>
</dbReference>
<dbReference type="GO" id="GO:0000034">
    <property type="term" value="F:adenine deaminase activity"/>
    <property type="evidence" value="ECO:0007669"/>
    <property type="project" value="UniProtKB-UniRule"/>
</dbReference>
<dbReference type="HAMAP" id="MF_01518">
    <property type="entry name" value="Adenine_deamin"/>
    <property type="match status" value="1"/>
</dbReference>
<feature type="domain" description="Adenine deaminase C-terminal" evidence="10">
    <location>
        <begin position="404"/>
        <end position="572"/>
    </location>
</feature>
<evidence type="ECO:0000256" key="1">
    <source>
        <dbReference type="ARBA" id="ARBA00001936"/>
    </source>
</evidence>
<dbReference type="GO" id="GO:0006146">
    <property type="term" value="P:adenine catabolic process"/>
    <property type="evidence" value="ECO:0007669"/>
    <property type="project" value="InterPro"/>
</dbReference>
<proteinExistence type="inferred from homology"/>
<feature type="domain" description="Amidohydrolase-related" evidence="9">
    <location>
        <begin position="68"/>
        <end position="349"/>
    </location>
</feature>
<keyword evidence="12" id="KW-1185">Reference proteome</keyword>
<protein>
    <recommendedName>
        <fullName evidence="7 8">Adenine deaminase</fullName>
        <shortName evidence="8">Adenase</shortName>
        <shortName evidence="8">Adenine aminase</shortName>
        <ecNumber evidence="3 8">3.5.4.2</ecNumber>
    </recommendedName>
</protein>